<evidence type="ECO:0000256" key="3">
    <source>
        <dbReference type="PIRSR" id="PIRSR600407-1"/>
    </source>
</evidence>
<keyword evidence="2 5" id="KW-0378">Hydrolase</keyword>
<evidence type="ECO:0000256" key="5">
    <source>
        <dbReference type="RuleBase" id="RU003833"/>
    </source>
</evidence>
<comment type="similarity">
    <text evidence="1 5">Belongs to the GDA1/CD39 NTPase family.</text>
</comment>
<dbReference type="AlphaFoldDB" id="A0A670K997"/>
<dbReference type="RefSeq" id="XP_028571491.1">
    <property type="nucleotide sequence ID" value="XM_028715658.1"/>
</dbReference>
<dbReference type="GO" id="GO:0009124">
    <property type="term" value="P:nucleoside monophosphate biosynthetic process"/>
    <property type="evidence" value="ECO:0007669"/>
    <property type="project" value="Ensembl"/>
</dbReference>
<dbReference type="Gene3D" id="3.30.420.40">
    <property type="match status" value="1"/>
</dbReference>
<dbReference type="GeneTree" id="ENSGT01150000286965"/>
<dbReference type="CTD" id="377841"/>
<dbReference type="PROSITE" id="PS01238">
    <property type="entry name" value="GDA1_CD39_NTPASE"/>
    <property type="match status" value="1"/>
</dbReference>
<keyword evidence="6" id="KW-0812">Transmembrane</keyword>
<gene>
    <name evidence="7" type="primary">ENTPD8</name>
</gene>
<keyword evidence="4" id="KW-0067">ATP-binding</keyword>
<evidence type="ECO:0000256" key="1">
    <source>
        <dbReference type="ARBA" id="ARBA00009283"/>
    </source>
</evidence>
<feature type="active site" description="Proton acceptor" evidence="3">
    <location>
        <position position="168"/>
    </location>
</feature>
<evidence type="ECO:0000313" key="8">
    <source>
        <dbReference type="Proteomes" id="UP000472272"/>
    </source>
</evidence>
<evidence type="ECO:0000256" key="4">
    <source>
        <dbReference type="PIRSR" id="PIRSR600407-2"/>
    </source>
</evidence>
<dbReference type="Ensembl" id="ENSPMRT00000035392.1">
    <property type="protein sequence ID" value="ENSPMRP00000033361.1"/>
    <property type="gene ID" value="ENSPMRG00000021631.1"/>
</dbReference>
<dbReference type="GO" id="GO:0005524">
    <property type="term" value="F:ATP binding"/>
    <property type="evidence" value="ECO:0007669"/>
    <property type="project" value="UniProtKB-KW"/>
</dbReference>
<accession>A0A670K997</accession>
<dbReference type="GO" id="GO:0017111">
    <property type="term" value="F:ribonucleoside triphosphate phosphatase activity"/>
    <property type="evidence" value="ECO:0007669"/>
    <property type="project" value="Ensembl"/>
</dbReference>
<feature type="transmembrane region" description="Helical" evidence="6">
    <location>
        <begin position="12"/>
        <end position="31"/>
    </location>
</feature>
<protein>
    <submittedName>
        <fullName evidence="7">Ectonucleoside triphosphate diphosphohydrolase 8</fullName>
    </submittedName>
</protein>
<dbReference type="PANTHER" id="PTHR11782">
    <property type="entry name" value="ADENOSINE/GUANOSINE DIPHOSPHATASE"/>
    <property type="match status" value="1"/>
</dbReference>
<name>A0A670K997_PODMU</name>
<proteinExistence type="inferred from homology"/>
<dbReference type="InterPro" id="IPR000407">
    <property type="entry name" value="GDA1_CD39_NTPase"/>
</dbReference>
<dbReference type="Pfam" id="PF01150">
    <property type="entry name" value="GDA1_CD39"/>
    <property type="match status" value="1"/>
</dbReference>
<evidence type="ECO:0000256" key="2">
    <source>
        <dbReference type="ARBA" id="ARBA00022801"/>
    </source>
</evidence>
<dbReference type="GO" id="GO:0009133">
    <property type="term" value="P:nucleoside diphosphate biosynthetic process"/>
    <property type="evidence" value="ECO:0007669"/>
    <property type="project" value="Ensembl"/>
</dbReference>
<feature type="transmembrane region" description="Helical" evidence="6">
    <location>
        <begin position="470"/>
        <end position="494"/>
    </location>
</feature>
<dbReference type="GeneID" id="114589333"/>
<dbReference type="PANTHER" id="PTHR11782:SF117">
    <property type="entry name" value="ECTONUCLEOSIDE TRIPHOSPHATE DIPHOSPHOHYDROLASE 8"/>
    <property type="match status" value="1"/>
</dbReference>
<dbReference type="FunFam" id="3.30.420.40:FF:000068">
    <property type="entry name" value="Ectonucleoside triphosphate diphosphohydrolase 1"/>
    <property type="match status" value="1"/>
</dbReference>
<dbReference type="GO" id="GO:0009134">
    <property type="term" value="P:nucleoside diphosphate catabolic process"/>
    <property type="evidence" value="ECO:0007669"/>
    <property type="project" value="TreeGrafter"/>
</dbReference>
<feature type="binding site" evidence="4">
    <location>
        <begin position="209"/>
        <end position="213"/>
    </location>
    <ligand>
        <name>ATP</name>
        <dbReference type="ChEBI" id="CHEBI:30616"/>
    </ligand>
</feature>
<reference evidence="7" key="2">
    <citation type="submission" date="2025-09" db="UniProtKB">
        <authorList>
            <consortium name="Ensembl"/>
        </authorList>
    </citation>
    <scope>IDENTIFICATION</scope>
</reference>
<keyword evidence="4" id="KW-0547">Nucleotide-binding</keyword>
<keyword evidence="8" id="KW-1185">Reference proteome</keyword>
<organism evidence="7 8">
    <name type="scientific">Podarcis muralis</name>
    <name type="common">Wall lizard</name>
    <name type="synonym">Lacerta muralis</name>
    <dbReference type="NCBI Taxonomy" id="64176"/>
    <lineage>
        <taxon>Eukaryota</taxon>
        <taxon>Metazoa</taxon>
        <taxon>Chordata</taxon>
        <taxon>Craniata</taxon>
        <taxon>Vertebrata</taxon>
        <taxon>Euteleostomi</taxon>
        <taxon>Lepidosauria</taxon>
        <taxon>Squamata</taxon>
        <taxon>Bifurcata</taxon>
        <taxon>Unidentata</taxon>
        <taxon>Episquamata</taxon>
        <taxon>Laterata</taxon>
        <taxon>Lacertibaenia</taxon>
        <taxon>Lacertidae</taxon>
        <taxon>Podarcis</taxon>
    </lineage>
</organism>
<dbReference type="KEGG" id="pmua:114589333"/>
<sequence>MGNRWSNWYPPAALVILSMFSLTALLLIVVGNHNVTLPPDNKYGLVFDAGSSHTSLFVYQWPMDKENNTGVVSQTFSCHVNGSGISSYAKNPPQAGASLKECLDAAMTVIPPERQQETPAYLGATAGMRLLRMENESASKQVLEEVGKTIKQYPVSFRGAQIISGEDEGAYGWITINYLLDSFTKYSAKDREWIHPTSTNILGALDLGGASTQISFVPAGKITDPNEAAHFRLYGFDYTIYTHSYLCYGQNQALQHLTRIIINSSSSDRVDHPCYPEGYISSFTTASVYSSPCAKQSMPPPASKNFTLVGTGNATLCRETFKSIFNFSKNCKYNDSCGFNGVYQPKVNGKFLAFSAYYYTFNFLNLTETQPLATVEDTIKTFCARKWDELKSSYSSEKEDHLKNYCASANYILTILLDGYGFRTDTWNNIAFRMRAANSEIGWTLGYMLNLTNMIPAEAPRQLRGHEEGVWAASIFFIAAVLAICIALLVMYLLR</sequence>
<reference evidence="7" key="1">
    <citation type="submission" date="2025-08" db="UniProtKB">
        <authorList>
            <consortium name="Ensembl"/>
        </authorList>
    </citation>
    <scope>IDENTIFICATION</scope>
</reference>
<dbReference type="RefSeq" id="XP_028571492.1">
    <property type="nucleotide sequence ID" value="XM_028715659.1"/>
</dbReference>
<dbReference type="Gene3D" id="3.30.420.150">
    <property type="entry name" value="Exopolyphosphatase. Domain 2"/>
    <property type="match status" value="1"/>
</dbReference>
<evidence type="ECO:0000256" key="6">
    <source>
        <dbReference type="SAM" id="Phobius"/>
    </source>
</evidence>
<dbReference type="OMA" id="QWPEEKE"/>
<dbReference type="GO" id="GO:0005886">
    <property type="term" value="C:plasma membrane"/>
    <property type="evidence" value="ECO:0007669"/>
    <property type="project" value="TreeGrafter"/>
</dbReference>
<evidence type="ECO:0000313" key="7">
    <source>
        <dbReference type="Ensembl" id="ENSPMRP00000033361.1"/>
    </source>
</evidence>
<dbReference type="OrthoDB" id="6372431at2759"/>
<dbReference type="GO" id="GO:0045134">
    <property type="term" value="F:UDP phosphatase activity"/>
    <property type="evidence" value="ECO:0007669"/>
    <property type="project" value="TreeGrafter"/>
</dbReference>
<dbReference type="GO" id="GO:0004382">
    <property type="term" value="F:GDP phosphatase activity"/>
    <property type="evidence" value="ECO:0007669"/>
    <property type="project" value="TreeGrafter"/>
</dbReference>
<keyword evidence="6" id="KW-0472">Membrane</keyword>
<keyword evidence="6" id="KW-1133">Transmembrane helix</keyword>
<dbReference type="Proteomes" id="UP000472272">
    <property type="component" value="Unplaced"/>
</dbReference>